<feature type="chain" id="PRO_5020259117" evidence="1">
    <location>
        <begin position="29"/>
        <end position="185"/>
    </location>
</feature>
<comment type="caution">
    <text evidence="3">The sequence shown here is derived from an EMBL/GenBank/DDBJ whole genome shotgun (WGS) entry which is preliminary data.</text>
</comment>
<dbReference type="OrthoDB" id="8595007at2"/>
<dbReference type="Proteomes" id="UP000294164">
    <property type="component" value="Unassembled WGS sequence"/>
</dbReference>
<dbReference type="InterPro" id="IPR024618">
    <property type="entry name" value="DUF3857"/>
</dbReference>
<organism evidence="3 4">
    <name type="scientific">Pseudoxanthomonas winnipegensis</name>
    <dbReference type="NCBI Taxonomy" id="2480810"/>
    <lineage>
        <taxon>Bacteria</taxon>
        <taxon>Pseudomonadati</taxon>
        <taxon>Pseudomonadota</taxon>
        <taxon>Gammaproteobacteria</taxon>
        <taxon>Lysobacterales</taxon>
        <taxon>Lysobacteraceae</taxon>
        <taxon>Pseudoxanthomonas</taxon>
    </lineage>
</organism>
<accession>A0A4Q8M7F7</accession>
<evidence type="ECO:0000256" key="1">
    <source>
        <dbReference type="SAM" id="SignalP"/>
    </source>
</evidence>
<feature type="domain" description="DUF3857" evidence="2">
    <location>
        <begin position="68"/>
        <end position="175"/>
    </location>
</feature>
<keyword evidence="1" id="KW-0732">Signal</keyword>
<dbReference type="Gene3D" id="2.60.40.3140">
    <property type="match status" value="1"/>
</dbReference>
<dbReference type="AlphaFoldDB" id="A0A4Q8M7F7"/>
<dbReference type="EMBL" id="SHMG01000001">
    <property type="protein sequence ID" value="TAA46428.1"/>
    <property type="molecule type" value="Genomic_DNA"/>
</dbReference>
<reference evidence="3 4" key="1">
    <citation type="submission" date="2019-02" db="EMBL/GenBank/DDBJ databases">
        <title>WGS of Pseudoxanthomonas species novum from clinical isolates.</title>
        <authorList>
            <person name="Bernier A.-M."/>
            <person name="Bernard K."/>
            <person name="Vachon A."/>
        </authorList>
    </citation>
    <scope>NUCLEOTIDE SEQUENCE [LARGE SCALE GENOMIC DNA]</scope>
    <source>
        <strain evidence="3 4">NML130969</strain>
    </source>
</reference>
<evidence type="ECO:0000313" key="4">
    <source>
        <dbReference type="Proteomes" id="UP000294164"/>
    </source>
</evidence>
<sequence>MIGKVWFGMALWLAVAAAAGAIDRPDMAATPAWVADEPTETGHPAPAVGNLRYEVVSDQVDLTGAKPVWYRHIGFTVLREQGLTDGGNFSVDYQPEYQRLVLSEIEVLRDGRRIDMRDRASYARLRREQQLDSGLLDGRVTLNVTVPDLRVGDRLDYSFMVIGQNPIFGSAYYDDFGARYNVPVG</sequence>
<proteinExistence type="predicted"/>
<evidence type="ECO:0000259" key="2">
    <source>
        <dbReference type="Pfam" id="PF12969"/>
    </source>
</evidence>
<name>A0A4Q8M7F7_9GAMM</name>
<evidence type="ECO:0000313" key="3">
    <source>
        <dbReference type="EMBL" id="TAA46428.1"/>
    </source>
</evidence>
<feature type="signal peptide" evidence="1">
    <location>
        <begin position="1"/>
        <end position="28"/>
    </location>
</feature>
<gene>
    <name evidence="3" type="ORF">EA655_01715</name>
</gene>
<dbReference type="Pfam" id="PF12969">
    <property type="entry name" value="DUF3857"/>
    <property type="match status" value="1"/>
</dbReference>
<protein>
    <submittedName>
        <fullName evidence="3">DUF3857 domain-containing protein</fullName>
    </submittedName>
</protein>